<feature type="transmembrane region" description="Helical" evidence="2">
    <location>
        <begin position="68"/>
        <end position="85"/>
    </location>
</feature>
<keyword evidence="2" id="KW-1133">Transmembrane helix</keyword>
<accession>A0A2T0A6L5</accession>
<feature type="transmembrane region" description="Helical" evidence="2">
    <location>
        <begin position="319"/>
        <end position="341"/>
    </location>
</feature>
<feature type="transmembrane region" description="Helical" evidence="2">
    <location>
        <begin position="187"/>
        <end position="209"/>
    </location>
</feature>
<feature type="region of interest" description="Disordered" evidence="1">
    <location>
        <begin position="135"/>
        <end position="155"/>
    </location>
</feature>
<sequence>MWAAQDAFSSSSCGGGLSVGTWCAAARDECCGLCQVIPITGPGTVFAAIFGSLMNLCMALNWRSETSYTLAVQLLAADGAVISLIDRYFEPKNRLSLFHFCWVPMTMLSCIPIVVGMSITRLRYVHGFTQLGEKGLPETTSHAGDGRPSSRHSARSLRDLTHGNPAAPAEVFEDPATRYGNLFLTKVALWITVAHLVFFTAAFTLVYASVSGFAQENCIDKHNLHGWRIRMAVFSTVFLVIGYLFWFALLRALDVKRRKKPSKKLPRVVDGLDIVVWLFCAHLHSPASYTPWVLASSRRKNLLRWGICTFSLYCLRSSLTISLAALTVWLGWAVGYIWLYIQAGNEFLMQGSNRAFRKQFLRLDPR</sequence>
<dbReference type="OrthoDB" id="2530387at2759"/>
<evidence type="ECO:0000313" key="3">
    <source>
        <dbReference type="EMBL" id="PRQ73658.1"/>
    </source>
</evidence>
<keyword evidence="2" id="KW-0472">Membrane</keyword>
<organism evidence="3 4">
    <name type="scientific">Rhodotorula toruloides</name>
    <name type="common">Yeast</name>
    <name type="synonym">Rhodosporidium toruloides</name>
    <dbReference type="NCBI Taxonomy" id="5286"/>
    <lineage>
        <taxon>Eukaryota</taxon>
        <taxon>Fungi</taxon>
        <taxon>Dikarya</taxon>
        <taxon>Basidiomycota</taxon>
        <taxon>Pucciniomycotina</taxon>
        <taxon>Microbotryomycetes</taxon>
        <taxon>Sporidiobolales</taxon>
        <taxon>Sporidiobolaceae</taxon>
        <taxon>Rhodotorula</taxon>
    </lineage>
</organism>
<comment type="caution">
    <text evidence="3">The sequence shown here is derived from an EMBL/GenBank/DDBJ whole genome shotgun (WGS) entry which is preliminary data.</text>
</comment>
<feature type="transmembrane region" description="Helical" evidence="2">
    <location>
        <begin position="229"/>
        <end position="253"/>
    </location>
</feature>
<dbReference type="AlphaFoldDB" id="A0A2T0A6L5"/>
<feature type="transmembrane region" description="Helical" evidence="2">
    <location>
        <begin position="274"/>
        <end position="295"/>
    </location>
</feature>
<keyword evidence="2" id="KW-0812">Transmembrane</keyword>
<evidence type="ECO:0000256" key="2">
    <source>
        <dbReference type="SAM" id="Phobius"/>
    </source>
</evidence>
<evidence type="ECO:0000256" key="1">
    <source>
        <dbReference type="SAM" id="MobiDB-lite"/>
    </source>
</evidence>
<feature type="transmembrane region" description="Helical" evidence="2">
    <location>
        <begin position="97"/>
        <end position="119"/>
    </location>
</feature>
<gene>
    <name evidence="3" type="ORF">AAT19DRAFT_15225</name>
</gene>
<protein>
    <submittedName>
        <fullName evidence="3">Uncharacterized protein</fullName>
    </submittedName>
</protein>
<name>A0A2T0A6L5_RHOTO</name>
<evidence type="ECO:0000313" key="4">
    <source>
        <dbReference type="Proteomes" id="UP000239560"/>
    </source>
</evidence>
<proteinExistence type="predicted"/>
<dbReference type="Proteomes" id="UP000239560">
    <property type="component" value="Unassembled WGS sequence"/>
</dbReference>
<reference evidence="3 4" key="1">
    <citation type="journal article" date="2018" name="Elife">
        <title>Functional genomics of lipid metabolism in the oleaginous yeast Rhodosporidium toruloides.</title>
        <authorList>
            <person name="Coradetti S.T."/>
            <person name="Pinel D."/>
            <person name="Geiselman G."/>
            <person name="Ito M."/>
            <person name="Mondo S."/>
            <person name="Reilly M.C."/>
            <person name="Cheng Y.F."/>
            <person name="Bauer S."/>
            <person name="Grigoriev I."/>
            <person name="Gladden J.M."/>
            <person name="Simmons B.A."/>
            <person name="Brem R."/>
            <person name="Arkin A.P."/>
            <person name="Skerker J.M."/>
        </authorList>
    </citation>
    <scope>NUCLEOTIDE SEQUENCE [LARGE SCALE GENOMIC DNA]</scope>
    <source>
        <strain evidence="3 4">NBRC 0880</strain>
    </source>
</reference>
<dbReference type="EMBL" id="LCTV02000007">
    <property type="protein sequence ID" value="PRQ73658.1"/>
    <property type="molecule type" value="Genomic_DNA"/>
</dbReference>